<feature type="domain" description="Amidohydrolase-related" evidence="2">
    <location>
        <begin position="44"/>
        <end position="347"/>
    </location>
</feature>
<dbReference type="PANTHER" id="PTHR21240">
    <property type="entry name" value="2-AMINO-3-CARBOXYLMUCONATE-6-SEMIALDEHYDE DECARBOXYLASE"/>
    <property type="match status" value="1"/>
</dbReference>
<dbReference type="Gene3D" id="3.20.20.140">
    <property type="entry name" value="Metal-dependent hydrolases"/>
    <property type="match status" value="1"/>
</dbReference>
<organism evidence="3 4">
    <name type="scientific">Paenibacillus eucommiae</name>
    <dbReference type="NCBI Taxonomy" id="1355755"/>
    <lineage>
        <taxon>Bacteria</taxon>
        <taxon>Bacillati</taxon>
        <taxon>Bacillota</taxon>
        <taxon>Bacilli</taxon>
        <taxon>Bacillales</taxon>
        <taxon>Paenibacillaceae</taxon>
        <taxon>Paenibacillus</taxon>
    </lineage>
</organism>
<dbReference type="GO" id="GO:0042286">
    <property type="term" value="F:glutamate-1-semialdehyde 2,1-aminomutase activity"/>
    <property type="evidence" value="ECO:0007669"/>
    <property type="project" value="UniProtKB-EC"/>
</dbReference>
<evidence type="ECO:0000259" key="2">
    <source>
        <dbReference type="Pfam" id="PF04909"/>
    </source>
</evidence>
<evidence type="ECO:0000313" key="4">
    <source>
        <dbReference type="Proteomes" id="UP001519287"/>
    </source>
</evidence>
<dbReference type="InterPro" id="IPR032466">
    <property type="entry name" value="Metal_Hydrolase"/>
</dbReference>
<dbReference type="EMBL" id="JAGGLB010000004">
    <property type="protein sequence ID" value="MBP1990108.1"/>
    <property type="molecule type" value="Genomic_DNA"/>
</dbReference>
<dbReference type="PANTHER" id="PTHR21240:SF28">
    <property type="entry name" value="ISO-OROTATE DECARBOXYLASE (EUROFUNG)"/>
    <property type="match status" value="1"/>
</dbReference>
<comment type="caution">
    <text evidence="3">The sequence shown here is derived from an EMBL/GenBank/DDBJ whole genome shotgun (WGS) entry which is preliminary data.</text>
</comment>
<keyword evidence="4" id="KW-1185">Reference proteome</keyword>
<evidence type="ECO:0000313" key="3">
    <source>
        <dbReference type="EMBL" id="MBP1990108.1"/>
    </source>
</evidence>
<evidence type="ECO:0000256" key="1">
    <source>
        <dbReference type="ARBA" id="ARBA00023239"/>
    </source>
</evidence>
<dbReference type="EC" id="5.4.3.8" evidence="3"/>
<proteinExistence type="predicted"/>
<dbReference type="InterPro" id="IPR032465">
    <property type="entry name" value="ACMSD"/>
</dbReference>
<keyword evidence="3" id="KW-0413">Isomerase</keyword>
<keyword evidence="1" id="KW-0456">Lyase</keyword>
<dbReference type="Proteomes" id="UP001519287">
    <property type="component" value="Unassembled WGS sequence"/>
</dbReference>
<name>A0ABS4IRB1_9BACL</name>
<dbReference type="InterPro" id="IPR006680">
    <property type="entry name" value="Amidohydro-rel"/>
</dbReference>
<dbReference type="SUPFAM" id="SSF51556">
    <property type="entry name" value="Metallo-dependent hydrolases"/>
    <property type="match status" value="1"/>
</dbReference>
<sequence length="348" mass="39462">MCKLPNTPDLNECVNQHWKMNEYDKQMAQELGAYLPPLPRRIFDIHAHVYNLTHLNLADESGYLYEGPQEASIQAWREHVGGLFTDRLLRGGMFFPTPAPLMDMRSANEYIVNQLANETSCRGLVMITPDDEPERIRTYLDCPQIAGFKPYPIFSKEKPVMQSSISGFCPDWMWEIANERKYVVMLHLVKDKAVADPDNIREIREICTKYPDMKLILAHTARCFHAFHAEPGISALRGLDNVYFDTSAVCEPEAMKVVLRYFGPSKLMWGSDFPDSHIRGKSVTVGDGFVWLMAPEFCSWDKAQMAHPVLLGLESLRAVIHAADDCGLNAEELDDIFYGNAEKLLGIG</sequence>
<gene>
    <name evidence="3" type="ORF">J2Z66_001706</name>
</gene>
<protein>
    <submittedName>
        <fullName evidence="3">Glutamate-1-semialdehyde 2,1-aminomutase</fullName>
        <ecNumber evidence="3">5.4.3.8</ecNumber>
    </submittedName>
</protein>
<dbReference type="Pfam" id="PF04909">
    <property type="entry name" value="Amidohydro_2"/>
    <property type="match status" value="1"/>
</dbReference>
<reference evidence="3 4" key="1">
    <citation type="submission" date="2021-03" db="EMBL/GenBank/DDBJ databases">
        <title>Genomic Encyclopedia of Type Strains, Phase IV (KMG-IV): sequencing the most valuable type-strain genomes for metagenomic binning, comparative biology and taxonomic classification.</title>
        <authorList>
            <person name="Goeker M."/>
        </authorList>
    </citation>
    <scope>NUCLEOTIDE SEQUENCE [LARGE SCALE GENOMIC DNA]</scope>
    <source>
        <strain evidence="3 4">DSM 26048</strain>
    </source>
</reference>
<accession>A0ABS4IRB1</accession>
<dbReference type="RefSeq" id="WP_209970908.1">
    <property type="nucleotide sequence ID" value="NZ_JAGGLB010000004.1"/>
</dbReference>